<feature type="region of interest" description="Disordered" evidence="1">
    <location>
        <begin position="155"/>
        <end position="193"/>
    </location>
</feature>
<reference evidence="2" key="1">
    <citation type="submission" date="2022-08" db="EMBL/GenBank/DDBJ databases">
        <authorList>
            <person name="Tistechok S."/>
            <person name="Samborskyy M."/>
            <person name="Roman I."/>
        </authorList>
    </citation>
    <scope>NUCLEOTIDE SEQUENCE</scope>
    <source>
        <strain evidence="2">DSM 103496</strain>
    </source>
</reference>
<gene>
    <name evidence="2" type="ORF">NZH93_13035</name>
</gene>
<evidence type="ECO:0000313" key="3">
    <source>
        <dbReference type="Proteomes" id="UP001141259"/>
    </source>
</evidence>
<sequence>MIDEMLKEVDRCFDVRWRGYDREQVDARFADADRELEAVYRDRDSWVKAAADLTRQLAEARQELAGSRSSRTGWPPEDAPTTGVRREAVEDDPREAVPTGDAPLDEVEWQRRLTEAAHRAREIVCAALAESRHLIEDLAERQRELDEWYADAEASIDVPAPRRPTAETTETTGRHQLTRPGTSEPVRSSGPVG</sequence>
<keyword evidence="3" id="KW-1185">Reference proteome</keyword>
<proteinExistence type="predicted"/>
<name>A0A9X3AEU6_9PSEU</name>
<protein>
    <submittedName>
        <fullName evidence="2">DivIVA domain-containing protein</fullName>
    </submittedName>
</protein>
<feature type="region of interest" description="Disordered" evidence="1">
    <location>
        <begin position="61"/>
        <end position="103"/>
    </location>
</feature>
<organism evidence="2 3">
    <name type="scientific">Umezawaea endophytica</name>
    <dbReference type="NCBI Taxonomy" id="1654476"/>
    <lineage>
        <taxon>Bacteria</taxon>
        <taxon>Bacillati</taxon>
        <taxon>Actinomycetota</taxon>
        <taxon>Actinomycetes</taxon>
        <taxon>Pseudonocardiales</taxon>
        <taxon>Pseudonocardiaceae</taxon>
        <taxon>Umezawaea</taxon>
    </lineage>
</organism>
<dbReference type="RefSeq" id="WP_259623293.1">
    <property type="nucleotide sequence ID" value="NZ_JANYMP010000005.1"/>
</dbReference>
<comment type="caution">
    <text evidence="2">The sequence shown here is derived from an EMBL/GenBank/DDBJ whole genome shotgun (WGS) entry which is preliminary data.</text>
</comment>
<accession>A0A9X3AEU6</accession>
<dbReference type="EMBL" id="JANYMP010000005">
    <property type="protein sequence ID" value="MCS7477782.1"/>
    <property type="molecule type" value="Genomic_DNA"/>
</dbReference>
<dbReference type="AlphaFoldDB" id="A0A9X3AEU6"/>
<evidence type="ECO:0000313" key="2">
    <source>
        <dbReference type="EMBL" id="MCS7477782.1"/>
    </source>
</evidence>
<dbReference type="Proteomes" id="UP001141259">
    <property type="component" value="Unassembled WGS sequence"/>
</dbReference>
<evidence type="ECO:0000256" key="1">
    <source>
        <dbReference type="SAM" id="MobiDB-lite"/>
    </source>
</evidence>